<accession>A0ABD4LMX4</accession>
<dbReference type="RefSeq" id="WP_200152611.1">
    <property type="nucleotide sequence ID" value="NZ_JAEFBZ010000007.1"/>
</dbReference>
<dbReference type="EMBL" id="JAEFBZ010000007">
    <property type="protein sequence ID" value="MBK1611774.1"/>
    <property type="molecule type" value="Genomic_DNA"/>
</dbReference>
<dbReference type="Proteomes" id="UP000613452">
    <property type="component" value="Unassembled WGS sequence"/>
</dbReference>
<comment type="caution">
    <text evidence="2">The sequence shown here is derived from an EMBL/GenBank/DDBJ whole genome shotgun (WGS) entry which is preliminary data.</text>
</comment>
<evidence type="ECO:0000313" key="3">
    <source>
        <dbReference type="Proteomes" id="UP000613452"/>
    </source>
</evidence>
<keyword evidence="1" id="KW-0175">Coiled coil</keyword>
<reference evidence="2 3" key="1">
    <citation type="submission" date="2020-12" db="EMBL/GenBank/DDBJ databases">
        <title>Genome assembly for a thermostable protease producing Bacillus cereus MAKP1 strain isolated from chicken gut.</title>
        <authorList>
            <person name="Malaviya A."/>
        </authorList>
    </citation>
    <scope>NUCLEOTIDE SEQUENCE [LARGE SCALE GENOMIC DNA]</scope>
    <source>
        <strain evidence="2 3">MAKP1</strain>
    </source>
</reference>
<feature type="coiled-coil region" evidence="1">
    <location>
        <begin position="41"/>
        <end position="75"/>
    </location>
</feature>
<sequence length="91" mass="10170">MNYLKTILMALLGKYAKAHSKEIAKAQKWIDSAQSSFATALEEAELSEKKVDAVIEEAQAKIAELENVIREAQAKKSQAVSFKNKINEFLK</sequence>
<dbReference type="AlphaFoldDB" id="A0ABD4LMX4"/>
<protein>
    <submittedName>
        <fullName evidence="2">Uncharacterized protein</fullName>
    </submittedName>
</protein>
<evidence type="ECO:0000256" key="1">
    <source>
        <dbReference type="SAM" id="Coils"/>
    </source>
</evidence>
<evidence type="ECO:0000313" key="2">
    <source>
        <dbReference type="EMBL" id="MBK1611774.1"/>
    </source>
</evidence>
<proteinExistence type="predicted"/>
<gene>
    <name evidence="2" type="ORF">JCR31_28455</name>
</gene>
<name>A0ABD4LMX4_BACCE</name>
<organism evidence="2 3">
    <name type="scientific">Bacillus cereus</name>
    <dbReference type="NCBI Taxonomy" id="1396"/>
    <lineage>
        <taxon>Bacteria</taxon>
        <taxon>Bacillati</taxon>
        <taxon>Bacillota</taxon>
        <taxon>Bacilli</taxon>
        <taxon>Bacillales</taxon>
        <taxon>Bacillaceae</taxon>
        <taxon>Bacillus</taxon>
        <taxon>Bacillus cereus group</taxon>
    </lineage>
</organism>